<keyword evidence="3" id="KW-0804">Transcription</keyword>
<gene>
    <name evidence="7" type="ORF">JW613_16955</name>
</gene>
<organism evidence="7 8">
    <name type="scientific">Streptomyces smyrnaeus</name>
    <dbReference type="NCBI Taxonomy" id="1387713"/>
    <lineage>
        <taxon>Bacteria</taxon>
        <taxon>Bacillati</taxon>
        <taxon>Actinomycetota</taxon>
        <taxon>Actinomycetes</taxon>
        <taxon>Kitasatosporales</taxon>
        <taxon>Streptomycetaceae</taxon>
        <taxon>Streptomyces</taxon>
    </lineage>
</organism>
<dbReference type="PROSITE" id="PS50977">
    <property type="entry name" value="HTH_TETR_2"/>
    <property type="match status" value="1"/>
</dbReference>
<dbReference type="EMBL" id="JAFFZM010000009">
    <property type="protein sequence ID" value="MBO8199970.1"/>
    <property type="molecule type" value="Genomic_DNA"/>
</dbReference>
<evidence type="ECO:0000256" key="5">
    <source>
        <dbReference type="SAM" id="MobiDB-lite"/>
    </source>
</evidence>
<protein>
    <submittedName>
        <fullName evidence="7">TetR family transcriptional regulator</fullName>
    </submittedName>
</protein>
<dbReference type="Gene3D" id="1.10.10.60">
    <property type="entry name" value="Homeodomain-like"/>
    <property type="match status" value="1"/>
</dbReference>
<dbReference type="RefSeq" id="WP_209211643.1">
    <property type="nucleotide sequence ID" value="NZ_JAFFZM010000009.1"/>
</dbReference>
<evidence type="ECO:0000313" key="7">
    <source>
        <dbReference type="EMBL" id="MBO8199970.1"/>
    </source>
</evidence>
<name>A0ABS3XX38_9ACTN</name>
<dbReference type="InterPro" id="IPR009057">
    <property type="entry name" value="Homeodomain-like_sf"/>
</dbReference>
<evidence type="ECO:0000313" key="8">
    <source>
        <dbReference type="Proteomes" id="UP000721954"/>
    </source>
</evidence>
<dbReference type="GeneID" id="96260300"/>
<dbReference type="Gene3D" id="1.10.357.10">
    <property type="entry name" value="Tetracycline Repressor, domain 2"/>
    <property type="match status" value="1"/>
</dbReference>
<evidence type="ECO:0000259" key="6">
    <source>
        <dbReference type="PROSITE" id="PS50977"/>
    </source>
</evidence>
<feature type="DNA-binding region" description="H-T-H motif" evidence="4">
    <location>
        <begin position="43"/>
        <end position="62"/>
    </location>
</feature>
<reference evidence="7 8" key="1">
    <citation type="submission" date="2021-02" db="EMBL/GenBank/DDBJ databases">
        <title>Streptomyces spirodelae sp. nov., isolated from duckweed.</title>
        <authorList>
            <person name="Saimee Y."/>
            <person name="Duangmal K."/>
        </authorList>
    </citation>
    <scope>NUCLEOTIDE SEQUENCE [LARGE SCALE GENOMIC DNA]</scope>
    <source>
        <strain evidence="7 8">DSM 42105</strain>
    </source>
</reference>
<keyword evidence="2 4" id="KW-0238">DNA-binding</keyword>
<dbReference type="Pfam" id="PF00440">
    <property type="entry name" value="TetR_N"/>
    <property type="match status" value="1"/>
</dbReference>
<evidence type="ECO:0000256" key="3">
    <source>
        <dbReference type="ARBA" id="ARBA00023163"/>
    </source>
</evidence>
<feature type="region of interest" description="Disordered" evidence="5">
    <location>
        <begin position="1"/>
        <end position="20"/>
    </location>
</feature>
<sequence length="217" mass="24353">MSTDTPEGESSLPLRERKKQRTRRALADAALTLFSERGFDRVTLEELTAHAEIGRSTFFRYYGTKEDVAMAAEGELWEAYTAHFSRQAGQGPALDALRRALTDAIVSMPEGWDQRFLRTRRLAAGTPVLHDHSTLSSMKVQKRLVEILEERLHVDSRDDVRLRLLGEFALSAWRCGARNWVAGRGYNARRGHGGTATLARRVDEAFDAIPGSLQLTL</sequence>
<evidence type="ECO:0000256" key="2">
    <source>
        <dbReference type="ARBA" id="ARBA00023125"/>
    </source>
</evidence>
<dbReference type="Pfam" id="PF17754">
    <property type="entry name" value="TetR_C_14"/>
    <property type="match status" value="1"/>
</dbReference>
<keyword evidence="1" id="KW-0805">Transcription regulation</keyword>
<dbReference type="PANTHER" id="PTHR30055">
    <property type="entry name" value="HTH-TYPE TRANSCRIPTIONAL REGULATOR RUTR"/>
    <property type="match status" value="1"/>
</dbReference>
<accession>A0ABS3XX38</accession>
<proteinExistence type="predicted"/>
<dbReference type="InterPro" id="IPR001647">
    <property type="entry name" value="HTH_TetR"/>
</dbReference>
<dbReference type="InterPro" id="IPR050109">
    <property type="entry name" value="HTH-type_TetR-like_transc_reg"/>
</dbReference>
<evidence type="ECO:0000256" key="4">
    <source>
        <dbReference type="PROSITE-ProRule" id="PRU00335"/>
    </source>
</evidence>
<dbReference type="SUPFAM" id="SSF46689">
    <property type="entry name" value="Homeodomain-like"/>
    <property type="match status" value="1"/>
</dbReference>
<evidence type="ECO:0000256" key="1">
    <source>
        <dbReference type="ARBA" id="ARBA00023015"/>
    </source>
</evidence>
<dbReference type="Proteomes" id="UP000721954">
    <property type="component" value="Unassembled WGS sequence"/>
</dbReference>
<dbReference type="PANTHER" id="PTHR30055:SF238">
    <property type="entry name" value="MYCOFACTOCIN BIOSYNTHESIS TRANSCRIPTIONAL REGULATOR MFTR-RELATED"/>
    <property type="match status" value="1"/>
</dbReference>
<keyword evidence="8" id="KW-1185">Reference proteome</keyword>
<dbReference type="InterPro" id="IPR041347">
    <property type="entry name" value="MftR_C"/>
</dbReference>
<dbReference type="PRINTS" id="PR00455">
    <property type="entry name" value="HTHTETR"/>
</dbReference>
<feature type="domain" description="HTH tetR-type" evidence="6">
    <location>
        <begin position="20"/>
        <end position="80"/>
    </location>
</feature>
<comment type="caution">
    <text evidence="7">The sequence shown here is derived from an EMBL/GenBank/DDBJ whole genome shotgun (WGS) entry which is preliminary data.</text>
</comment>